<dbReference type="Proteomes" id="UP001287356">
    <property type="component" value="Unassembled WGS sequence"/>
</dbReference>
<dbReference type="PANTHER" id="PTHR42055:SF1">
    <property type="entry name" value="YALI0E03476P"/>
    <property type="match status" value="1"/>
</dbReference>
<feature type="region of interest" description="Disordered" evidence="1">
    <location>
        <begin position="68"/>
        <end position="98"/>
    </location>
</feature>
<name>A0AAE0KA00_9PEZI</name>
<feature type="region of interest" description="Disordered" evidence="1">
    <location>
        <begin position="593"/>
        <end position="630"/>
    </location>
</feature>
<keyword evidence="4" id="KW-1185">Reference proteome</keyword>
<proteinExistence type="predicted"/>
<evidence type="ECO:0000256" key="2">
    <source>
        <dbReference type="SAM" id="Phobius"/>
    </source>
</evidence>
<evidence type="ECO:0000256" key="1">
    <source>
        <dbReference type="SAM" id="MobiDB-lite"/>
    </source>
</evidence>
<reference evidence="3" key="1">
    <citation type="journal article" date="2023" name="Mol. Phylogenet. Evol.">
        <title>Genome-scale phylogeny and comparative genomics of the fungal order Sordariales.</title>
        <authorList>
            <person name="Hensen N."/>
            <person name="Bonometti L."/>
            <person name="Westerberg I."/>
            <person name="Brannstrom I.O."/>
            <person name="Guillou S."/>
            <person name="Cros-Aarteil S."/>
            <person name="Calhoun S."/>
            <person name="Haridas S."/>
            <person name="Kuo A."/>
            <person name="Mondo S."/>
            <person name="Pangilinan J."/>
            <person name="Riley R."/>
            <person name="LaButti K."/>
            <person name="Andreopoulos B."/>
            <person name="Lipzen A."/>
            <person name="Chen C."/>
            <person name="Yan M."/>
            <person name="Daum C."/>
            <person name="Ng V."/>
            <person name="Clum A."/>
            <person name="Steindorff A."/>
            <person name="Ohm R.A."/>
            <person name="Martin F."/>
            <person name="Silar P."/>
            <person name="Natvig D.O."/>
            <person name="Lalanne C."/>
            <person name="Gautier V."/>
            <person name="Ament-Velasquez S.L."/>
            <person name="Kruys A."/>
            <person name="Hutchinson M.I."/>
            <person name="Powell A.J."/>
            <person name="Barry K."/>
            <person name="Miller A.N."/>
            <person name="Grigoriev I.V."/>
            <person name="Debuchy R."/>
            <person name="Gladieux P."/>
            <person name="Hiltunen Thoren M."/>
            <person name="Johannesson H."/>
        </authorList>
    </citation>
    <scope>NUCLEOTIDE SEQUENCE</scope>
    <source>
        <strain evidence="3">CBS 958.72</strain>
    </source>
</reference>
<dbReference type="AlphaFoldDB" id="A0AAE0KA00"/>
<keyword evidence="2" id="KW-0472">Membrane</keyword>
<protein>
    <submittedName>
        <fullName evidence="3">Uncharacterized protein</fullName>
    </submittedName>
</protein>
<gene>
    <name evidence="3" type="ORF">B0T24DRAFT_666251</name>
</gene>
<feature type="transmembrane region" description="Helical" evidence="2">
    <location>
        <begin position="121"/>
        <end position="140"/>
    </location>
</feature>
<feature type="compositionally biased region" description="Low complexity" evidence="1">
    <location>
        <begin position="80"/>
        <end position="96"/>
    </location>
</feature>
<dbReference type="PANTHER" id="PTHR42055">
    <property type="entry name" value="YALI0E03476P"/>
    <property type="match status" value="1"/>
</dbReference>
<evidence type="ECO:0000313" key="4">
    <source>
        <dbReference type="Proteomes" id="UP001287356"/>
    </source>
</evidence>
<evidence type="ECO:0000313" key="3">
    <source>
        <dbReference type="EMBL" id="KAK3372873.1"/>
    </source>
</evidence>
<sequence>MCEERQKAFFATTNAAEIALVPIKSLEEAEHEYGSTTNLQGPVVNQQDKLRTYTNSLLIWTHTPSKVPSDYHARPPCLAPSPARQSPQSQSSESPPGYGVTMPKQYVLFGRPVPRLGSRHVSLLLVAISIFAVVSLLFTLPGADVAGRSSKSLKSHWASSIYHFKQPSHAPERQSNDTYGDSSWYSNFRWLSMPFSSSVTLDHNRQVLPVMHKRPAIYCYYDNTLVKDDKKLREAESDLLLAWRRAWWAQGFKPVILSAAEAANNPRYGELTKREGMDPALLADFMRWLAWENMGGGLLASHLVFPMAPYNDPLLAFLRRGEFPALTMWKDLGDGLFVGPTAEVTAAIKLAMASPHLKIAKDFLTTLSSDTNEKIFTVDEHANSLAYYQPSTRETKYTKVAEAMTTSPASGVQGLTQLVESHLHLTWQSFFPDGIDVVKPLPHHTTHLISPAYQLALRLTRCPATPMPKSCPPNIATCTPCDETRRLRISTPAPYRNTSTVYTIGTVPHPYTAASLANPRTHIDVRWVRRDSGGRDPWVVDLTQDLCARGVSAGPRLLRFKEAVASDLGAAHSLWLLAERGLPDDLDWHFGFAVPDDDESDEAADKPKTTPPKLPPMHDPKDGPQPTAEELSLEQALLARAQAIVGAGDGEGKQSKSRASKEDAVVRDAVEAWNLADVEAWRFTRAVLARRTVERKTWDEAESKFAGGMGSERKGRRNGWNRWLD</sequence>
<dbReference type="EMBL" id="JAULSN010000004">
    <property type="protein sequence ID" value="KAK3372873.1"/>
    <property type="molecule type" value="Genomic_DNA"/>
</dbReference>
<reference evidence="3" key="2">
    <citation type="submission" date="2023-06" db="EMBL/GenBank/DDBJ databases">
        <authorList>
            <consortium name="Lawrence Berkeley National Laboratory"/>
            <person name="Haridas S."/>
            <person name="Hensen N."/>
            <person name="Bonometti L."/>
            <person name="Westerberg I."/>
            <person name="Brannstrom I.O."/>
            <person name="Guillou S."/>
            <person name="Cros-Aarteil S."/>
            <person name="Calhoun S."/>
            <person name="Kuo A."/>
            <person name="Mondo S."/>
            <person name="Pangilinan J."/>
            <person name="Riley R."/>
            <person name="Labutti K."/>
            <person name="Andreopoulos B."/>
            <person name="Lipzen A."/>
            <person name="Chen C."/>
            <person name="Yanf M."/>
            <person name="Daum C."/>
            <person name="Ng V."/>
            <person name="Clum A."/>
            <person name="Steindorff A."/>
            <person name="Ohm R."/>
            <person name="Martin F."/>
            <person name="Silar P."/>
            <person name="Natvig D."/>
            <person name="Lalanne C."/>
            <person name="Gautier V."/>
            <person name="Ament-Velasquez S.L."/>
            <person name="Kruys A."/>
            <person name="Hutchinson M.I."/>
            <person name="Powell A.J."/>
            <person name="Barry K."/>
            <person name="Miller A.N."/>
            <person name="Grigoriev I.V."/>
            <person name="Debuchy R."/>
            <person name="Gladieux P."/>
            <person name="Thoren M.H."/>
            <person name="Johannesson H."/>
        </authorList>
    </citation>
    <scope>NUCLEOTIDE SEQUENCE</scope>
    <source>
        <strain evidence="3">CBS 958.72</strain>
    </source>
</reference>
<keyword evidence="2" id="KW-0812">Transmembrane</keyword>
<comment type="caution">
    <text evidence="3">The sequence shown here is derived from an EMBL/GenBank/DDBJ whole genome shotgun (WGS) entry which is preliminary data.</text>
</comment>
<keyword evidence="2" id="KW-1133">Transmembrane helix</keyword>
<feature type="region of interest" description="Disordered" evidence="1">
    <location>
        <begin position="706"/>
        <end position="725"/>
    </location>
</feature>
<accession>A0AAE0KA00</accession>
<organism evidence="3 4">
    <name type="scientific">Lasiosphaeria ovina</name>
    <dbReference type="NCBI Taxonomy" id="92902"/>
    <lineage>
        <taxon>Eukaryota</taxon>
        <taxon>Fungi</taxon>
        <taxon>Dikarya</taxon>
        <taxon>Ascomycota</taxon>
        <taxon>Pezizomycotina</taxon>
        <taxon>Sordariomycetes</taxon>
        <taxon>Sordariomycetidae</taxon>
        <taxon>Sordariales</taxon>
        <taxon>Lasiosphaeriaceae</taxon>
        <taxon>Lasiosphaeria</taxon>
    </lineage>
</organism>